<dbReference type="KEGG" id="vgo:GJW-30_1_02135"/>
<evidence type="ECO:0000256" key="2">
    <source>
        <dbReference type="SAM" id="SignalP"/>
    </source>
</evidence>
<feature type="region of interest" description="Disordered" evidence="1">
    <location>
        <begin position="38"/>
        <end position="57"/>
    </location>
</feature>
<feature type="compositionally biased region" description="Low complexity" evidence="1">
    <location>
        <begin position="38"/>
        <end position="55"/>
    </location>
</feature>
<proteinExistence type="predicted"/>
<dbReference type="EMBL" id="AP014946">
    <property type="protein sequence ID" value="BAT59602.1"/>
    <property type="molecule type" value="Genomic_DNA"/>
</dbReference>
<feature type="region of interest" description="Disordered" evidence="1">
    <location>
        <begin position="480"/>
        <end position="503"/>
    </location>
</feature>
<sequence length="634" mass="70183">MHAHAIAALAAVVLFAGTAGAADGDGFITGMREPVPAKPAASATAAPRSAVTPTPVEEDVDESALRYYASMRQTERVEVETRRLQRLHPGWRPPADLYRTVEPGGGDEDELWALFSLDKIAELHNAIEERKQVQPGWKPSRDLLTKLARKELRIKILSLVAQNDSEVLFAFIKSASLQASELDVDVQWMLAETYAKAKQIQEARKIYDIILASAKAEDRVATIQKAMAALPMSQVEGLMATLPNPRSELAAIWPDITRARISAYLQEDRNDEVPPADVAEVYKTVAKASDPGDAGLLAWYAFRRAQYPDALEMFKLALERGGDAMIAHGLAHTLLRLGMRREAEEVAYAWREPLVHNAILFVDILAEDLTREIPVAIETERLSRYGRVVMQGESGEGAQALAWYAYNSCQFDSALPWFERAVAWYPKATTAMGYALTLRRLKRVKDFNDMVNRYDGLFPELVGLIVPDNVQRPPHACDANIQARTTRDPLPTPRDAAGRVAPPSNYASVTQQEMQAFNRVLAKKEFPLPISPENPLRFAGSGAFTPATNVAFGRETYTGPYPQVARRVPGVGPMPYERFGFTLLPGWNGIETSTWPPAGAQQPPEGTWWAMQQQQQQSGPAVVIPVQVVKPRIR</sequence>
<dbReference type="AlphaFoldDB" id="A0A0S3PUM5"/>
<evidence type="ECO:0000256" key="1">
    <source>
        <dbReference type="SAM" id="MobiDB-lite"/>
    </source>
</evidence>
<dbReference type="InterPro" id="IPR011990">
    <property type="entry name" value="TPR-like_helical_dom_sf"/>
</dbReference>
<dbReference type="RefSeq" id="WP_096355118.1">
    <property type="nucleotide sequence ID" value="NZ_AP014946.1"/>
</dbReference>
<feature type="chain" id="PRO_5006615827" description="Tetratricopeptide repeat protein" evidence="2">
    <location>
        <begin position="22"/>
        <end position="634"/>
    </location>
</feature>
<dbReference type="OrthoDB" id="7324591at2"/>
<reference evidence="3 4" key="1">
    <citation type="submission" date="2015-08" db="EMBL/GenBank/DDBJ databases">
        <title>Investigation of the bacterial diversity of lava forest soil.</title>
        <authorList>
            <person name="Lee J.S."/>
        </authorList>
    </citation>
    <scope>NUCLEOTIDE SEQUENCE [LARGE SCALE GENOMIC DNA]</scope>
    <source>
        <strain evidence="3 4">GJW-30</strain>
    </source>
</reference>
<name>A0A0S3PUM5_9BRAD</name>
<evidence type="ECO:0008006" key="5">
    <source>
        <dbReference type="Google" id="ProtNLM"/>
    </source>
</evidence>
<keyword evidence="4" id="KW-1185">Reference proteome</keyword>
<gene>
    <name evidence="3" type="ORF">GJW-30_1_02135</name>
</gene>
<dbReference type="Proteomes" id="UP000236884">
    <property type="component" value="Chromosome"/>
</dbReference>
<protein>
    <recommendedName>
        <fullName evidence="5">Tetratricopeptide repeat protein</fullName>
    </recommendedName>
</protein>
<feature type="signal peptide" evidence="2">
    <location>
        <begin position="1"/>
        <end position="21"/>
    </location>
</feature>
<evidence type="ECO:0000313" key="3">
    <source>
        <dbReference type="EMBL" id="BAT59602.1"/>
    </source>
</evidence>
<accession>A0A0S3PUM5</accession>
<keyword evidence="2" id="KW-0732">Signal</keyword>
<evidence type="ECO:0000313" key="4">
    <source>
        <dbReference type="Proteomes" id="UP000236884"/>
    </source>
</evidence>
<dbReference type="SUPFAM" id="SSF48452">
    <property type="entry name" value="TPR-like"/>
    <property type="match status" value="1"/>
</dbReference>
<dbReference type="Gene3D" id="1.25.40.10">
    <property type="entry name" value="Tetratricopeptide repeat domain"/>
    <property type="match status" value="1"/>
</dbReference>
<organism evidence="3 4">
    <name type="scientific">Variibacter gotjawalensis</name>
    <dbReference type="NCBI Taxonomy" id="1333996"/>
    <lineage>
        <taxon>Bacteria</taxon>
        <taxon>Pseudomonadati</taxon>
        <taxon>Pseudomonadota</taxon>
        <taxon>Alphaproteobacteria</taxon>
        <taxon>Hyphomicrobiales</taxon>
        <taxon>Nitrobacteraceae</taxon>
        <taxon>Variibacter</taxon>
    </lineage>
</organism>